<feature type="domain" description="Myb-like" evidence="4">
    <location>
        <begin position="498"/>
        <end position="546"/>
    </location>
</feature>
<comment type="caution">
    <text evidence="6">The sequence shown here is derived from an EMBL/GenBank/DDBJ whole genome shotgun (WGS) entry which is preliminary data.</text>
</comment>
<dbReference type="PANTHER" id="PTHR47122">
    <property type="entry name" value="MYB-LIKE DNA-BINDING DOMAIN CONTAINING PROTEIN, EXPRESSED"/>
    <property type="match status" value="1"/>
</dbReference>
<dbReference type="AlphaFoldDB" id="A0AAD4IT83"/>
<feature type="compositionally biased region" description="Basic and acidic residues" evidence="3">
    <location>
        <begin position="324"/>
        <end position="333"/>
    </location>
</feature>
<proteinExistence type="predicted"/>
<comment type="subcellular location">
    <subcellularLocation>
        <location evidence="1">Nucleus</location>
    </subcellularLocation>
</comment>
<dbReference type="Pfam" id="PF00249">
    <property type="entry name" value="Myb_DNA-binding"/>
    <property type="match status" value="1"/>
</dbReference>
<keyword evidence="7" id="KW-1185">Reference proteome</keyword>
<feature type="compositionally biased region" description="Basic and acidic residues" evidence="3">
    <location>
        <begin position="1"/>
        <end position="12"/>
    </location>
</feature>
<evidence type="ECO:0000256" key="3">
    <source>
        <dbReference type="SAM" id="MobiDB-lite"/>
    </source>
</evidence>
<dbReference type="InterPro" id="IPR009057">
    <property type="entry name" value="Homeodomain-like_sf"/>
</dbReference>
<dbReference type="Proteomes" id="UP001190926">
    <property type="component" value="Unassembled WGS sequence"/>
</dbReference>
<feature type="region of interest" description="Disordered" evidence="3">
    <location>
        <begin position="472"/>
        <end position="494"/>
    </location>
</feature>
<feature type="domain" description="HTH myb-type" evidence="5">
    <location>
        <begin position="491"/>
        <end position="550"/>
    </location>
</feature>
<accession>A0AAD4IT83</accession>
<evidence type="ECO:0000256" key="1">
    <source>
        <dbReference type="ARBA" id="ARBA00004123"/>
    </source>
</evidence>
<evidence type="ECO:0000259" key="5">
    <source>
        <dbReference type="PROSITE" id="PS51294"/>
    </source>
</evidence>
<dbReference type="SMART" id="SM00717">
    <property type="entry name" value="SANT"/>
    <property type="match status" value="1"/>
</dbReference>
<feature type="region of interest" description="Disordered" evidence="3">
    <location>
        <begin position="142"/>
        <end position="169"/>
    </location>
</feature>
<keyword evidence="2" id="KW-0539">Nucleus</keyword>
<gene>
    <name evidence="6" type="ORF">C2S53_019650</name>
</gene>
<evidence type="ECO:0000313" key="7">
    <source>
        <dbReference type="Proteomes" id="UP001190926"/>
    </source>
</evidence>
<dbReference type="PROSITE" id="PS50090">
    <property type="entry name" value="MYB_LIKE"/>
    <property type="match status" value="1"/>
</dbReference>
<evidence type="ECO:0000256" key="2">
    <source>
        <dbReference type="ARBA" id="ARBA00023242"/>
    </source>
</evidence>
<feature type="compositionally biased region" description="Polar residues" evidence="3">
    <location>
        <begin position="160"/>
        <end position="169"/>
    </location>
</feature>
<protein>
    <submittedName>
        <fullName evidence="6">Uncharacterized protein</fullName>
    </submittedName>
</protein>
<feature type="region of interest" description="Disordered" evidence="3">
    <location>
        <begin position="1"/>
        <end position="25"/>
    </location>
</feature>
<reference evidence="6 7" key="1">
    <citation type="journal article" date="2021" name="Nat. Commun.">
        <title>Incipient diploidization of the medicinal plant Perilla within 10,000 years.</title>
        <authorList>
            <person name="Zhang Y."/>
            <person name="Shen Q."/>
            <person name="Leng L."/>
            <person name="Zhang D."/>
            <person name="Chen S."/>
            <person name="Shi Y."/>
            <person name="Ning Z."/>
            <person name="Chen S."/>
        </authorList>
    </citation>
    <scope>NUCLEOTIDE SEQUENCE [LARGE SCALE GENOMIC DNA]</scope>
    <source>
        <strain evidence="7">cv. PC099</strain>
    </source>
</reference>
<dbReference type="SUPFAM" id="SSF46689">
    <property type="entry name" value="Homeodomain-like"/>
    <property type="match status" value="1"/>
</dbReference>
<dbReference type="Gene3D" id="1.10.246.220">
    <property type="match status" value="1"/>
</dbReference>
<feature type="region of interest" description="Disordered" evidence="3">
    <location>
        <begin position="324"/>
        <end position="349"/>
    </location>
</feature>
<dbReference type="EMBL" id="SDAM02002666">
    <property type="protein sequence ID" value="KAH6821135.1"/>
    <property type="molecule type" value="Genomic_DNA"/>
</dbReference>
<dbReference type="PROSITE" id="PS51294">
    <property type="entry name" value="HTH_MYB"/>
    <property type="match status" value="1"/>
</dbReference>
<name>A0AAD4IT83_PERFH</name>
<dbReference type="InterPro" id="IPR017930">
    <property type="entry name" value="Myb_dom"/>
</dbReference>
<evidence type="ECO:0000259" key="4">
    <source>
        <dbReference type="PROSITE" id="PS50090"/>
    </source>
</evidence>
<evidence type="ECO:0000313" key="6">
    <source>
        <dbReference type="EMBL" id="KAH6821135.1"/>
    </source>
</evidence>
<dbReference type="PANTHER" id="PTHR47122:SF4">
    <property type="entry name" value="TRF-LIKE 3"/>
    <property type="match status" value="1"/>
</dbReference>
<dbReference type="CDD" id="cd11660">
    <property type="entry name" value="SANT_TRF"/>
    <property type="match status" value="1"/>
</dbReference>
<dbReference type="InterPro" id="IPR001005">
    <property type="entry name" value="SANT/Myb"/>
</dbReference>
<dbReference type="GO" id="GO:0005634">
    <property type="term" value="C:nucleus"/>
    <property type="evidence" value="ECO:0007669"/>
    <property type="project" value="UniProtKB-SubCell"/>
</dbReference>
<sequence>MGTVVDMDHMVGNDEAGDEDFPSQDTADPVVYQLVRVDGNGRLVPATDDEVIAVEDLLEDDKCKITCTDADQTLECSLNYGSEPCGSNTAEFEGSDQPQLGVLEVGTEKQITSHDPDMGYIEVDVKHEDKISKLVPNAIDGNVCQSGSPDGGSKHLDGSNKANTSNSPVGTDFKPDFSLLNGEIHLDSLSVKDLQEVFQATFGRKTSVKDKQWLKRRIIMGLTNSCDFSTTTLVMVDNRVVKKGKDETSQSIDSTVLVDCVVTSAIEADESLTASDDKQIEIQPIGNATGIQSSITQDNCESNDTDTEQRPVKRVRKPTRRYIEELSEGESRESGAQIASSVEHPACDQPSTEACVRPIQNFGLDRRYLTRKDSLGGFGIQVPYVSRIRRSRPRENFMTLMPNGMGISTGPENSYLASSKQFHNDSRNIIKKSSSPRCSQEPPVAYPDRCTPETEKETIQLEKEVKLKNTESLKDNSDGEVVTVPTANGGMRRKHHRPWTLSEVVKLVEGVAKYGAGRWSEIKRLAFASYSYRTSVDLKDKWRNLLRASMAESPTGNGMQNSRKQASVPIPAHILSRVRELSDIQTQVPPSLSSSKLVKRNDSDKSVHIVDVHVSYFD</sequence>
<organism evidence="6 7">
    <name type="scientific">Perilla frutescens var. hirtella</name>
    <name type="common">Perilla citriodora</name>
    <name type="synonym">Perilla setoyensis</name>
    <dbReference type="NCBI Taxonomy" id="608512"/>
    <lineage>
        <taxon>Eukaryota</taxon>
        <taxon>Viridiplantae</taxon>
        <taxon>Streptophyta</taxon>
        <taxon>Embryophyta</taxon>
        <taxon>Tracheophyta</taxon>
        <taxon>Spermatophyta</taxon>
        <taxon>Magnoliopsida</taxon>
        <taxon>eudicotyledons</taxon>
        <taxon>Gunneridae</taxon>
        <taxon>Pentapetalae</taxon>
        <taxon>asterids</taxon>
        <taxon>lamiids</taxon>
        <taxon>Lamiales</taxon>
        <taxon>Lamiaceae</taxon>
        <taxon>Nepetoideae</taxon>
        <taxon>Elsholtzieae</taxon>
        <taxon>Perilla</taxon>
    </lineage>
</organism>